<dbReference type="Proteomes" id="UP000014541">
    <property type="component" value="Unassembled WGS sequence"/>
</dbReference>
<keyword evidence="2" id="KW-0732">Signal</keyword>
<name>S3K1M0_TREMA</name>
<dbReference type="EMBL" id="ATFF01000006">
    <property type="protein sequence ID" value="EPF30801.1"/>
    <property type="molecule type" value="Genomic_DNA"/>
</dbReference>
<accession>S3K1M0</accession>
<reference evidence="3 4" key="1">
    <citation type="submission" date="2013-04" db="EMBL/GenBank/DDBJ databases">
        <title>The Genome Sequence of Treponema maltophilum ATCC 51939.</title>
        <authorList>
            <consortium name="The Broad Institute Genomics Platform"/>
            <person name="Earl A."/>
            <person name="Ward D."/>
            <person name="Feldgarden M."/>
            <person name="Gevers D."/>
            <person name="Leonetti C."/>
            <person name="Blanton J.M."/>
            <person name="Dewhirst F.E."/>
            <person name="Izard J."/>
            <person name="Walker B."/>
            <person name="Young S."/>
            <person name="Zeng Q."/>
            <person name="Gargeya S."/>
            <person name="Fitzgerald M."/>
            <person name="Haas B."/>
            <person name="Abouelleil A."/>
            <person name="Allen A.W."/>
            <person name="Alvarado L."/>
            <person name="Arachchi H.M."/>
            <person name="Berlin A.M."/>
            <person name="Chapman S.B."/>
            <person name="Gainer-Dewar J."/>
            <person name="Goldberg J."/>
            <person name="Griggs A."/>
            <person name="Gujja S."/>
            <person name="Hansen M."/>
            <person name="Howarth C."/>
            <person name="Imamovic A."/>
            <person name="Ireland A."/>
            <person name="Larimer J."/>
            <person name="McCowan C."/>
            <person name="Murphy C."/>
            <person name="Pearson M."/>
            <person name="Poon T.W."/>
            <person name="Priest M."/>
            <person name="Roberts A."/>
            <person name="Saif S."/>
            <person name="Shea T."/>
            <person name="Sisk P."/>
            <person name="Sykes S."/>
            <person name="Wortman J."/>
            <person name="Nusbaum C."/>
            <person name="Birren B."/>
        </authorList>
    </citation>
    <scope>NUCLEOTIDE SEQUENCE [LARGE SCALE GENOMIC DNA]</scope>
    <source>
        <strain evidence="3 4">ATCC 51939</strain>
    </source>
</reference>
<dbReference type="STRING" id="1125699.HMPREF9194_01124"/>
<evidence type="ECO:0000313" key="4">
    <source>
        <dbReference type="Proteomes" id="UP000014541"/>
    </source>
</evidence>
<organism evidence="3 4">
    <name type="scientific">Treponema maltophilum ATCC 51939</name>
    <dbReference type="NCBI Taxonomy" id="1125699"/>
    <lineage>
        <taxon>Bacteria</taxon>
        <taxon>Pseudomonadati</taxon>
        <taxon>Spirochaetota</taxon>
        <taxon>Spirochaetia</taxon>
        <taxon>Spirochaetales</taxon>
        <taxon>Treponemataceae</taxon>
        <taxon>Treponema</taxon>
    </lineage>
</organism>
<feature type="region of interest" description="Disordered" evidence="1">
    <location>
        <begin position="37"/>
        <end position="58"/>
    </location>
</feature>
<evidence type="ECO:0000256" key="1">
    <source>
        <dbReference type="SAM" id="MobiDB-lite"/>
    </source>
</evidence>
<gene>
    <name evidence="3" type="ORF">HMPREF9194_01124</name>
</gene>
<proteinExistence type="predicted"/>
<dbReference type="PROSITE" id="PS51257">
    <property type="entry name" value="PROKAR_LIPOPROTEIN"/>
    <property type="match status" value="1"/>
</dbReference>
<feature type="signal peptide" evidence="2">
    <location>
        <begin position="1"/>
        <end position="34"/>
    </location>
</feature>
<evidence type="ECO:0000256" key="2">
    <source>
        <dbReference type="SAM" id="SignalP"/>
    </source>
</evidence>
<dbReference type="PATRIC" id="fig|1125699.3.peg.1144"/>
<comment type="caution">
    <text evidence="3">The sequence shown here is derived from an EMBL/GenBank/DDBJ whole genome shotgun (WGS) entry which is preliminary data.</text>
</comment>
<evidence type="ECO:0000313" key="3">
    <source>
        <dbReference type="EMBL" id="EPF30801.1"/>
    </source>
</evidence>
<dbReference type="eggNOG" id="ENOG503450S">
    <property type="taxonomic scope" value="Bacteria"/>
</dbReference>
<dbReference type="AlphaFoldDB" id="S3K1M0"/>
<keyword evidence="4" id="KW-1185">Reference proteome</keyword>
<feature type="compositionally biased region" description="Polar residues" evidence="1">
    <location>
        <begin position="38"/>
        <end position="53"/>
    </location>
</feature>
<evidence type="ECO:0008006" key="5">
    <source>
        <dbReference type="Google" id="ProtNLM"/>
    </source>
</evidence>
<feature type="chain" id="PRO_5004522711" description="Lipoprotein" evidence="2">
    <location>
        <begin position="35"/>
        <end position="200"/>
    </location>
</feature>
<sequence length="200" mass="22504">MSFMKNAKILHTITAAAFVFTALFILSCKTTEPAADNASLQTGSKTSRAQSGASAAKSAENAEYSRSVSALGDTTISFDDFQRDKTDILAVIADLDKSMKNRDYTLWRSYLTPGSISYWSNKLNLQVIATKLPKKGVMLRTLGDYFTNVFIPSRMGRNVNEIRYISRTEVKAVEVQDNKDIIYYEFEKIDNRWLVKLPTL</sequence>
<protein>
    <recommendedName>
        <fullName evidence="5">Lipoprotein</fullName>
    </recommendedName>
</protein>
<dbReference type="HOGENOM" id="CLU_118622_0_0_12"/>